<feature type="compositionally biased region" description="Polar residues" evidence="2">
    <location>
        <begin position="385"/>
        <end position="431"/>
    </location>
</feature>
<dbReference type="SMART" id="SM00594">
    <property type="entry name" value="UAS"/>
    <property type="match status" value="1"/>
</dbReference>
<dbReference type="Gene3D" id="3.10.20.90">
    <property type="entry name" value="Phosphatidylinositol 3-kinase Catalytic Subunit, Chain A, domain 1"/>
    <property type="match status" value="1"/>
</dbReference>
<dbReference type="InterPro" id="IPR017346">
    <property type="entry name" value="UBX_7/2"/>
</dbReference>
<sequence length="563" mass="61957">MASRGKSKSTAMDGLAKQFAAITGATEDIGRRLLEVCNGNLEMAIGMQLEGAVETAEAGASAGPSGASAGPSGADAAPDIPPDDSVRAPIPQKREILVQDVPTFGPRPRRRGGQSIFDKFRDFQAETRHQEAMIRNQGNQIPQSAKIRTLEDLFRPPVDLMHKGTFNTAREAGQSQGRWLIVNVQDVQEFSCQKLNRDVWSDPTVRSIIRESFIFWQVYHDSDEGRRYMQFYRVREFPHVAILDPRTGELLVSWNNLDSISFCDLVMEFLSDHPCFDKDTLSSPPAKRARTSTSILDESEDCQLEAAIAASLAESTSSSSQSTQPSENSSAASSFMRTQNTISLSDDEDDEVEEEEDEKDDVIVNVESNSSHTGSDSDCIIESVTDGSSQNVRTSSSPSSQNSEKATPAVLSSLNGSVSTDGEGRTQTLDINNDGEKQGGDLDEDFERKSSNSLDRIVGNRTDDMPETGVKNGKSEVDAGLSQEQTQAKLMLRFPDGKRKQLSLSEDTPLLTLVKLVGKEGFSNERYEMVTNFPRRKLSYMDFDKSLKDAGLCPQETIFIQER</sequence>
<dbReference type="InterPro" id="IPR029071">
    <property type="entry name" value="Ubiquitin-like_domsf"/>
</dbReference>
<evidence type="ECO:0000259" key="3">
    <source>
        <dbReference type="PROSITE" id="PS50033"/>
    </source>
</evidence>
<accession>A0A8B7ZE62</accession>
<dbReference type="CDD" id="cd14345">
    <property type="entry name" value="UBA_UBXD7"/>
    <property type="match status" value="1"/>
</dbReference>
<dbReference type="RefSeq" id="XP_022103282.1">
    <property type="nucleotide sequence ID" value="XM_022247590.1"/>
</dbReference>
<feature type="compositionally biased region" description="Low complexity" evidence="2">
    <location>
        <begin position="58"/>
        <end position="78"/>
    </location>
</feature>
<dbReference type="InterPro" id="IPR054109">
    <property type="entry name" value="UBA_8"/>
</dbReference>
<dbReference type="Pfam" id="PF00789">
    <property type="entry name" value="UBX"/>
    <property type="match status" value="1"/>
</dbReference>
<feature type="region of interest" description="Disordered" evidence="2">
    <location>
        <begin position="313"/>
        <end position="477"/>
    </location>
</feature>
<dbReference type="FunFam" id="3.40.30.10:FF:000079">
    <property type="entry name" value="UBX domain-containing protein 7"/>
    <property type="match status" value="1"/>
</dbReference>
<dbReference type="InterPro" id="IPR006577">
    <property type="entry name" value="UAS"/>
</dbReference>
<dbReference type="Pfam" id="PF22566">
    <property type="entry name" value="UBA_8"/>
    <property type="match status" value="1"/>
</dbReference>
<evidence type="ECO:0000256" key="1">
    <source>
        <dbReference type="ARBA" id="ARBA00022553"/>
    </source>
</evidence>
<dbReference type="Gene3D" id="3.40.30.10">
    <property type="entry name" value="Glutaredoxin"/>
    <property type="match status" value="1"/>
</dbReference>
<dbReference type="SUPFAM" id="SSF52833">
    <property type="entry name" value="Thioredoxin-like"/>
    <property type="match status" value="1"/>
</dbReference>
<dbReference type="InterPro" id="IPR036249">
    <property type="entry name" value="Thioredoxin-like_sf"/>
</dbReference>
<dbReference type="PROSITE" id="PS50033">
    <property type="entry name" value="UBX"/>
    <property type="match status" value="1"/>
</dbReference>
<keyword evidence="4" id="KW-1185">Reference proteome</keyword>
<dbReference type="OrthoDB" id="270602at2759"/>
<dbReference type="SMART" id="SM00166">
    <property type="entry name" value="UBX"/>
    <property type="match status" value="1"/>
</dbReference>
<feature type="domain" description="UBX" evidence="3">
    <location>
        <begin position="483"/>
        <end position="560"/>
    </location>
</feature>
<dbReference type="GO" id="GO:0005634">
    <property type="term" value="C:nucleus"/>
    <property type="evidence" value="ECO:0007669"/>
    <property type="project" value="TreeGrafter"/>
</dbReference>
<evidence type="ECO:0000256" key="2">
    <source>
        <dbReference type="SAM" id="MobiDB-lite"/>
    </source>
</evidence>
<dbReference type="Proteomes" id="UP000694845">
    <property type="component" value="Unplaced"/>
</dbReference>
<proteinExistence type="predicted"/>
<dbReference type="Gene3D" id="1.10.8.10">
    <property type="entry name" value="DNA helicase RuvA subunit, C-terminal domain"/>
    <property type="match status" value="1"/>
</dbReference>
<feature type="compositionally biased region" description="Polar residues" evidence="2">
    <location>
        <begin position="332"/>
        <end position="344"/>
    </location>
</feature>
<dbReference type="GeneID" id="110986018"/>
<feature type="region of interest" description="Disordered" evidence="2">
    <location>
        <begin position="56"/>
        <end position="116"/>
    </location>
</feature>
<dbReference type="GO" id="GO:0043161">
    <property type="term" value="P:proteasome-mediated ubiquitin-dependent protein catabolic process"/>
    <property type="evidence" value="ECO:0007669"/>
    <property type="project" value="TreeGrafter"/>
</dbReference>
<dbReference type="KEGG" id="aplc:110986018"/>
<dbReference type="SUPFAM" id="SSF54236">
    <property type="entry name" value="Ubiquitin-like"/>
    <property type="match status" value="1"/>
</dbReference>
<feature type="compositionally biased region" description="Low complexity" evidence="2">
    <location>
        <begin position="313"/>
        <end position="331"/>
    </location>
</feature>
<feature type="compositionally biased region" description="Basic and acidic residues" evidence="2">
    <location>
        <begin position="434"/>
        <end position="450"/>
    </location>
</feature>
<dbReference type="OMA" id="CAFPRKS"/>
<dbReference type="GO" id="GO:0043130">
    <property type="term" value="F:ubiquitin binding"/>
    <property type="evidence" value="ECO:0007669"/>
    <property type="project" value="TreeGrafter"/>
</dbReference>
<evidence type="ECO:0000313" key="5">
    <source>
        <dbReference type="RefSeq" id="XP_022103282.1"/>
    </source>
</evidence>
<name>A0A8B7ZE62_ACAPL</name>
<keyword evidence="1" id="KW-0597">Phosphoprotein</keyword>
<dbReference type="PANTHER" id="PTHR23322">
    <property type="entry name" value="FAS-ASSOCIATED PROTEIN"/>
    <property type="match status" value="1"/>
</dbReference>
<organism evidence="4 5">
    <name type="scientific">Acanthaster planci</name>
    <name type="common">Crown-of-thorns starfish</name>
    <dbReference type="NCBI Taxonomy" id="133434"/>
    <lineage>
        <taxon>Eukaryota</taxon>
        <taxon>Metazoa</taxon>
        <taxon>Echinodermata</taxon>
        <taxon>Eleutherozoa</taxon>
        <taxon>Asterozoa</taxon>
        <taxon>Asteroidea</taxon>
        <taxon>Valvatacea</taxon>
        <taxon>Valvatida</taxon>
        <taxon>Acanthasteridae</taxon>
        <taxon>Acanthaster</taxon>
    </lineage>
</organism>
<dbReference type="InterPro" id="IPR050730">
    <property type="entry name" value="UBX_domain-protein"/>
</dbReference>
<dbReference type="PIRSF" id="PIRSF037991">
    <property type="entry name" value="UCP037991_UBX7/2"/>
    <property type="match status" value="1"/>
</dbReference>
<protein>
    <submittedName>
        <fullName evidence="5">UBX domain-containing protein 7-like isoform X1</fullName>
    </submittedName>
</protein>
<reference evidence="5" key="1">
    <citation type="submission" date="2025-08" db="UniProtKB">
        <authorList>
            <consortium name="RefSeq"/>
        </authorList>
    </citation>
    <scope>IDENTIFICATION</scope>
</reference>
<dbReference type="InterPro" id="IPR001012">
    <property type="entry name" value="UBX_dom"/>
</dbReference>
<dbReference type="CDD" id="cd02958">
    <property type="entry name" value="UAS"/>
    <property type="match status" value="1"/>
</dbReference>
<gene>
    <name evidence="5" type="primary">LOC110986018</name>
</gene>
<dbReference type="CDD" id="cd01773">
    <property type="entry name" value="UBX_UBXN7"/>
    <property type="match status" value="1"/>
</dbReference>
<evidence type="ECO:0000313" key="4">
    <source>
        <dbReference type="Proteomes" id="UP000694845"/>
    </source>
</evidence>
<dbReference type="Pfam" id="PF13899">
    <property type="entry name" value="Thioredoxin_7"/>
    <property type="match status" value="1"/>
</dbReference>
<dbReference type="AlphaFoldDB" id="A0A8B7ZE62"/>
<feature type="compositionally biased region" description="Acidic residues" evidence="2">
    <location>
        <begin position="345"/>
        <end position="360"/>
    </location>
</feature>
<dbReference type="PANTHER" id="PTHR23322:SF6">
    <property type="entry name" value="UBX DOMAIN-CONTAINING PROTEIN 7"/>
    <property type="match status" value="1"/>
</dbReference>